<dbReference type="EMBL" id="FWXD01000020">
    <property type="protein sequence ID" value="SMC28036.1"/>
    <property type="molecule type" value="Genomic_DNA"/>
</dbReference>
<feature type="transmembrane region" description="Helical" evidence="1">
    <location>
        <begin position="124"/>
        <end position="154"/>
    </location>
</feature>
<reference evidence="2 3" key="1">
    <citation type="submission" date="2017-04" db="EMBL/GenBank/DDBJ databases">
        <authorList>
            <person name="Afonso C.L."/>
            <person name="Miller P.J."/>
            <person name="Scott M.A."/>
            <person name="Spackman E."/>
            <person name="Goraichik I."/>
            <person name="Dimitrov K.M."/>
            <person name="Suarez D.L."/>
            <person name="Swayne D.E."/>
        </authorList>
    </citation>
    <scope>NUCLEOTIDE SEQUENCE [LARGE SCALE GENOMIC DNA]</scope>
    <source>
        <strain evidence="2 3">DSM 23236</strain>
    </source>
</reference>
<keyword evidence="1" id="KW-1133">Transmembrane helix</keyword>
<dbReference type="InterPro" id="IPR047798">
    <property type="entry name" value="BPSS1780-like"/>
</dbReference>
<feature type="transmembrane region" description="Helical" evidence="1">
    <location>
        <begin position="166"/>
        <end position="192"/>
    </location>
</feature>
<dbReference type="AlphaFoldDB" id="A0A1W1XVT5"/>
<evidence type="ECO:0000313" key="3">
    <source>
        <dbReference type="Proteomes" id="UP000192761"/>
    </source>
</evidence>
<keyword evidence="1" id="KW-0812">Transmembrane</keyword>
<accession>A0A1W1XVT5</accession>
<protein>
    <recommendedName>
        <fullName evidence="4">Transmembrane protein</fullName>
    </recommendedName>
</protein>
<keyword evidence="1" id="KW-0472">Membrane</keyword>
<keyword evidence="3" id="KW-1185">Reference proteome</keyword>
<dbReference type="NCBIfam" id="NF041043">
    <property type="entry name" value="BPSS1780_fam"/>
    <property type="match status" value="1"/>
</dbReference>
<feature type="transmembrane region" description="Helical" evidence="1">
    <location>
        <begin position="235"/>
        <end position="253"/>
    </location>
</feature>
<feature type="transmembrane region" description="Helical" evidence="1">
    <location>
        <begin position="59"/>
        <end position="80"/>
    </location>
</feature>
<dbReference type="OrthoDB" id="5298483at2"/>
<feature type="transmembrane region" description="Helical" evidence="1">
    <location>
        <begin position="213"/>
        <end position="229"/>
    </location>
</feature>
<evidence type="ECO:0008006" key="4">
    <source>
        <dbReference type="Google" id="ProtNLM"/>
    </source>
</evidence>
<organism evidence="2 3">
    <name type="scientific">Andreprevotia lacus DSM 23236</name>
    <dbReference type="NCBI Taxonomy" id="1121001"/>
    <lineage>
        <taxon>Bacteria</taxon>
        <taxon>Pseudomonadati</taxon>
        <taxon>Pseudomonadota</taxon>
        <taxon>Betaproteobacteria</taxon>
        <taxon>Neisseriales</taxon>
        <taxon>Chitinibacteraceae</taxon>
        <taxon>Andreprevotia</taxon>
    </lineage>
</organism>
<name>A0A1W1XVT5_9NEIS</name>
<sequence>MSSPDLHSNPYAATQVSLQQPMYDQDSDYVEGGQGVALGEVFGWFGEGFNYFKAAPGKWMLVVIIWGILSVMLGIVPFLGALAGELARPVFLGGLVIGCMAIDHGDSFEVDHLFEGFKRNFGSLVLVGLLLLAGLIAVFMVIGVGTAIVGVSIFSAKSSLALHPALWLLPFAALLLFIPLGMAYYFAPVLVVTQGLQPFEAMKESFRGCAKNILPFLLFGVVAVVLMVLATLPLFLGWLVFFPLIIGAQYAAYKSIYLRQD</sequence>
<dbReference type="RefSeq" id="WP_084091784.1">
    <property type="nucleotide sequence ID" value="NZ_FWXD01000020.1"/>
</dbReference>
<gene>
    <name evidence="2" type="ORF">SAMN02745857_03071</name>
</gene>
<proteinExistence type="predicted"/>
<evidence type="ECO:0000313" key="2">
    <source>
        <dbReference type="EMBL" id="SMC28036.1"/>
    </source>
</evidence>
<dbReference type="Proteomes" id="UP000192761">
    <property type="component" value="Unassembled WGS sequence"/>
</dbReference>
<dbReference type="STRING" id="1121001.SAMN02745857_03071"/>
<evidence type="ECO:0000256" key="1">
    <source>
        <dbReference type="SAM" id="Phobius"/>
    </source>
</evidence>